<dbReference type="Pfam" id="PF09384">
    <property type="entry name" value="UTP15_C"/>
    <property type="match status" value="1"/>
</dbReference>
<evidence type="ECO:0000256" key="6">
    <source>
        <dbReference type="PROSITE-ProRule" id="PRU00221"/>
    </source>
</evidence>
<keyword evidence="3 6" id="KW-0853">WD repeat</keyword>
<dbReference type="InterPro" id="IPR018983">
    <property type="entry name" value="U3_snoRNA-assocProt_15_C"/>
</dbReference>
<dbReference type="PRINTS" id="PR00320">
    <property type="entry name" value="GPROTEINBRPT"/>
</dbReference>
<evidence type="ECO:0000256" key="5">
    <source>
        <dbReference type="ARBA" id="ARBA00023242"/>
    </source>
</evidence>
<dbReference type="GO" id="GO:0045943">
    <property type="term" value="P:positive regulation of transcription by RNA polymerase I"/>
    <property type="evidence" value="ECO:0000318"/>
    <property type="project" value="GO_Central"/>
</dbReference>
<dbReference type="SUPFAM" id="SSF50978">
    <property type="entry name" value="WD40 repeat-like"/>
    <property type="match status" value="1"/>
</dbReference>
<dbReference type="Gene3D" id="2.130.10.10">
    <property type="entry name" value="YVTN repeat-like/Quinoprotein amine dehydrogenase"/>
    <property type="match status" value="2"/>
</dbReference>
<evidence type="ECO:0000259" key="8">
    <source>
        <dbReference type="Pfam" id="PF09384"/>
    </source>
</evidence>
<comment type="subcellular location">
    <subcellularLocation>
        <location evidence="1">Nucleus</location>
        <location evidence="1">Nucleolus</location>
    </subcellularLocation>
</comment>
<dbReference type="CDD" id="cd00200">
    <property type="entry name" value="WD40"/>
    <property type="match status" value="1"/>
</dbReference>
<dbReference type="GO" id="GO:0005730">
    <property type="term" value="C:nucleolus"/>
    <property type="evidence" value="ECO:0000318"/>
    <property type="project" value="GO_Central"/>
</dbReference>
<dbReference type="SMART" id="SM00320">
    <property type="entry name" value="WD40"/>
    <property type="match status" value="7"/>
</dbReference>
<evidence type="ECO:0000256" key="3">
    <source>
        <dbReference type="ARBA" id="ARBA00022574"/>
    </source>
</evidence>
<dbReference type="PROSITE" id="PS50082">
    <property type="entry name" value="WD_REPEATS_2"/>
    <property type="match status" value="2"/>
</dbReference>
<evidence type="ECO:0000256" key="1">
    <source>
        <dbReference type="ARBA" id="ARBA00004604"/>
    </source>
</evidence>
<evidence type="ECO:0000256" key="7">
    <source>
        <dbReference type="SAM" id="MobiDB-lite"/>
    </source>
</evidence>
<feature type="region of interest" description="Disordered" evidence="7">
    <location>
        <begin position="332"/>
        <end position="359"/>
    </location>
</feature>
<protein>
    <submittedName>
        <fullName evidence="9">Embryo sac development arrest 13</fullName>
    </submittedName>
</protein>
<feature type="repeat" description="WD" evidence="6">
    <location>
        <begin position="162"/>
        <end position="204"/>
    </location>
</feature>
<name>A0A0U9HKM4_KLENI</name>
<evidence type="ECO:0000256" key="2">
    <source>
        <dbReference type="ARBA" id="ARBA00022552"/>
    </source>
</evidence>
<dbReference type="STRING" id="105231.A0A0U9HKM4"/>
<evidence type="ECO:0000313" key="9">
    <source>
        <dbReference type="EMBL" id="GAQ90048.1"/>
    </source>
</evidence>
<dbReference type="OMA" id="ATYQVVH"/>
<dbReference type="PANTHER" id="PTHR19924:SF26">
    <property type="entry name" value="U3 SMALL NUCLEOLAR RNA-ASSOCIATED PROTEIN 15 HOMOLOG"/>
    <property type="match status" value="1"/>
</dbReference>
<keyword evidence="2" id="KW-0698">rRNA processing</keyword>
<dbReference type="FunFam" id="2.130.10.10:FF:001192">
    <property type="entry name" value="Protein SLOW WALKER 1"/>
    <property type="match status" value="1"/>
</dbReference>
<dbReference type="OrthoDB" id="431715at2759"/>
<dbReference type="PANTHER" id="PTHR19924">
    <property type="entry name" value="UTP15 U3 SMALL NUCLEOLAR RNA-ASSOCIATED PROTEIN 15 FAMILY MEMBER"/>
    <property type="match status" value="1"/>
</dbReference>
<evidence type="ECO:0000313" key="10">
    <source>
        <dbReference type="Proteomes" id="UP000054558"/>
    </source>
</evidence>
<gene>
    <name evidence="9" type="ORF">KFL_005930050</name>
</gene>
<dbReference type="AlphaFoldDB" id="A0A0U9HKM4"/>
<feature type="domain" description="U3 small nucleolar RNA-associated protein 15 C-terminal" evidence="8">
    <location>
        <begin position="385"/>
        <end position="519"/>
    </location>
</feature>
<dbReference type="InterPro" id="IPR015943">
    <property type="entry name" value="WD40/YVTN_repeat-like_dom_sf"/>
</dbReference>
<keyword evidence="5" id="KW-0539">Nucleus</keyword>
<keyword evidence="10" id="KW-1185">Reference proteome</keyword>
<dbReference type="EMBL" id="DF237542">
    <property type="protein sequence ID" value="GAQ90048.1"/>
    <property type="molecule type" value="Genomic_DNA"/>
</dbReference>
<reference evidence="9 10" key="1">
    <citation type="journal article" date="2014" name="Nat. Commun.">
        <title>Klebsormidium flaccidum genome reveals primary factors for plant terrestrial adaptation.</title>
        <authorList>
            <person name="Hori K."/>
            <person name="Maruyama F."/>
            <person name="Fujisawa T."/>
            <person name="Togashi T."/>
            <person name="Yamamoto N."/>
            <person name="Seo M."/>
            <person name="Sato S."/>
            <person name="Yamada T."/>
            <person name="Mori H."/>
            <person name="Tajima N."/>
            <person name="Moriyama T."/>
            <person name="Ikeuchi M."/>
            <person name="Watanabe M."/>
            <person name="Wada H."/>
            <person name="Kobayashi K."/>
            <person name="Saito M."/>
            <person name="Masuda T."/>
            <person name="Sasaki-Sekimoto Y."/>
            <person name="Mashiguchi K."/>
            <person name="Awai K."/>
            <person name="Shimojima M."/>
            <person name="Masuda S."/>
            <person name="Iwai M."/>
            <person name="Nobusawa T."/>
            <person name="Narise T."/>
            <person name="Kondo S."/>
            <person name="Saito H."/>
            <person name="Sato R."/>
            <person name="Murakawa M."/>
            <person name="Ihara Y."/>
            <person name="Oshima-Yamada Y."/>
            <person name="Ohtaka K."/>
            <person name="Satoh M."/>
            <person name="Sonobe K."/>
            <person name="Ishii M."/>
            <person name="Ohtani R."/>
            <person name="Kanamori-Sato M."/>
            <person name="Honoki R."/>
            <person name="Miyazaki D."/>
            <person name="Mochizuki H."/>
            <person name="Umetsu J."/>
            <person name="Higashi K."/>
            <person name="Shibata D."/>
            <person name="Kamiya Y."/>
            <person name="Sato N."/>
            <person name="Nakamura Y."/>
            <person name="Tabata S."/>
            <person name="Ida S."/>
            <person name="Kurokawa K."/>
            <person name="Ohta H."/>
        </authorList>
    </citation>
    <scope>NUCLEOTIDE SEQUENCE [LARGE SCALE GENOMIC DNA]</scope>
    <source>
        <strain evidence="9 10">NIES-2285</strain>
    </source>
</reference>
<feature type="repeat" description="WD" evidence="6">
    <location>
        <begin position="120"/>
        <end position="152"/>
    </location>
</feature>
<dbReference type="InterPro" id="IPR001680">
    <property type="entry name" value="WD40_rpt"/>
</dbReference>
<dbReference type="Pfam" id="PF00400">
    <property type="entry name" value="WD40"/>
    <property type="match status" value="4"/>
</dbReference>
<dbReference type="Proteomes" id="UP000054558">
    <property type="component" value="Unassembled WGS sequence"/>
</dbReference>
<proteinExistence type="predicted"/>
<dbReference type="GO" id="GO:0006364">
    <property type="term" value="P:rRNA processing"/>
    <property type="evidence" value="ECO:0000318"/>
    <property type="project" value="GO_Central"/>
</dbReference>
<sequence length="528" mass="57219">MEAGDFQKLAVKQYPPRSIRETAEGKFWKSFGSPVLTQHVGPVSTIDFSPAAPYDFAVTSSTRVILYDSALRKPKKTITRFRDIAYSGTFRPDGQLVVAGGETGIVQVFDPGSRAVLRQMKGHSRAVHFARYAPDKTHIASGGDDATVRYWDSPAQAQLLCLEGHTDYVRCGAVSPANGDMWATGSYDHTLRLWDVRAGASVLRLDHGQPIEALAFFPSGGLLVSAGGNYLNVWDILAGGRLLRRVSNHQKTITSVALATPRGATFAGGAAAPRLLSGSLDGHVKVYDINDFKVTHASRYPAPVLSLGVSPNCTTLAVGMTSGLLSIRTQEGSRRATAAPVGRGGRGMLGLRPKARKRQRQQLQPGTYRYFLRGQAEDAPAGALVLPRDRAPRLAAHDKLLRRFQYREALDAALHGGRPEVVVSVMEDLVARHGLCSALAGRDAAALQPLLAFLVRYAVHPRYARLLLRVAHKVLDLYAPTLGRAPQVDTQMELLRERVLVEVRLQQSLHALQGLLQPIIAASISAGT</sequence>
<accession>A0A0U9HKM4</accession>
<dbReference type="PROSITE" id="PS50294">
    <property type="entry name" value="WD_REPEATS_REGION"/>
    <property type="match status" value="2"/>
</dbReference>
<organism evidence="9 10">
    <name type="scientific">Klebsormidium nitens</name>
    <name type="common">Green alga</name>
    <name type="synonym">Ulothrix nitens</name>
    <dbReference type="NCBI Taxonomy" id="105231"/>
    <lineage>
        <taxon>Eukaryota</taxon>
        <taxon>Viridiplantae</taxon>
        <taxon>Streptophyta</taxon>
        <taxon>Klebsormidiophyceae</taxon>
        <taxon>Klebsormidiales</taxon>
        <taxon>Klebsormidiaceae</taxon>
        <taxon>Klebsormidium</taxon>
    </lineage>
</organism>
<dbReference type="InterPro" id="IPR036322">
    <property type="entry name" value="WD40_repeat_dom_sf"/>
</dbReference>
<evidence type="ECO:0000256" key="4">
    <source>
        <dbReference type="ARBA" id="ARBA00022737"/>
    </source>
</evidence>
<dbReference type="InterPro" id="IPR020472">
    <property type="entry name" value="WD40_PAC1"/>
</dbReference>
<keyword evidence="4" id="KW-0677">Repeat</keyword>